<evidence type="ECO:0000256" key="2">
    <source>
        <dbReference type="ARBA" id="ARBA00022737"/>
    </source>
</evidence>
<dbReference type="InterPro" id="IPR015915">
    <property type="entry name" value="Kelch-typ_b-propeller"/>
</dbReference>
<evidence type="ECO:0000313" key="4">
    <source>
        <dbReference type="EMBL" id="GAA5803201.1"/>
    </source>
</evidence>
<keyword evidence="3" id="KW-1133">Transmembrane helix</keyword>
<protein>
    <submittedName>
        <fullName evidence="4">Uncharacterized protein</fullName>
    </submittedName>
</protein>
<keyword evidence="2" id="KW-0677">Repeat</keyword>
<name>A0ABP9Y8B0_9FUNG</name>
<comment type="caution">
    <text evidence="4">The sequence shown here is derived from an EMBL/GenBank/DDBJ whole genome shotgun (WGS) entry which is preliminary data.</text>
</comment>
<sequence length="772" mass="87321">MAIKQLNNNKGLSVAGLSSITTNNTIYLYGDKRAYSNIWIMATKDISNNKSPTPFHQNNSLVIPDLAYSPGVAFNNSILAFNNVNNSAIVVYTFDLLSNHTWSSISTQPFNSSTRDYSISLAPTNDQVYLLGGTNATQDFWVYYTESNLWKPLVSPYTNTTRCGHTSSMLSDGRMIIIGGFTCPSPTPNELSLIPLTQLLIFNSNDSVWITPPQIKGKTPSARTYHSAIVMNNKNDVFICGGQNETPVPFQIYMGSQLANLQDMSSILDTNTWTWRTPKTSYLNQPYPQSNGILSIVNETKVVFGFGTNYHTVHDRLHIFDTATETWQDTSITRLQDSILIENSSRIASKMNHTIFWIITGCIVAIIICSYFVAVWNFGFEKLHFKFLRSLKSIKQEIWKPRIGEPGWAETPVIDQLSYESNPEMSIDVPADIKFCFDDWEGTPYIRCTTDFGTQCSDYITALPTLYPCFLFHPPTAFRLGPISGRLQSNGSFLKFDYYAQGQSGIQVQVDFYNKLHDPTLSVYNLTDIPFDWADQHEQDLYLNPKGQLSKNSYAFNLGLINSVHFELIKRVSLSQGIWNYVGVSPSIKTRYEIETVETPEYFETMHDPSSGAPQPLGSLHIVPLSCQTKVLREQKAFAFINAMGIFGGLFGLLFSLQSCLFGYRPRSPWGYMHRWSFGNLRSSLMRGLQSNFFPQKSNDSVLNVNGSDQLNNNASYLLPTSPLERKDKEVRMAQIEDRIHMLERLFQAYYIDDEIFRSLDNALKNDPSSSV</sequence>
<accession>A0ABP9Y8B0</accession>
<dbReference type="PANTHER" id="PTHR46093">
    <property type="entry name" value="ACYL-COA-BINDING DOMAIN-CONTAINING PROTEIN 5"/>
    <property type="match status" value="1"/>
</dbReference>
<evidence type="ECO:0000313" key="5">
    <source>
        <dbReference type="Proteomes" id="UP001476247"/>
    </source>
</evidence>
<keyword evidence="3" id="KW-0472">Membrane</keyword>
<dbReference type="Gene3D" id="2.120.10.80">
    <property type="entry name" value="Kelch-type beta propeller"/>
    <property type="match status" value="2"/>
</dbReference>
<dbReference type="Pfam" id="PF24681">
    <property type="entry name" value="Kelch_KLHDC2_KLHL20_DRC7"/>
    <property type="match status" value="1"/>
</dbReference>
<evidence type="ECO:0000256" key="1">
    <source>
        <dbReference type="ARBA" id="ARBA00022441"/>
    </source>
</evidence>
<dbReference type="Proteomes" id="UP001476247">
    <property type="component" value="Unassembled WGS sequence"/>
</dbReference>
<organism evidence="4 5">
    <name type="scientific">Helicostylum pulchrum</name>
    <dbReference type="NCBI Taxonomy" id="562976"/>
    <lineage>
        <taxon>Eukaryota</taxon>
        <taxon>Fungi</taxon>
        <taxon>Fungi incertae sedis</taxon>
        <taxon>Mucoromycota</taxon>
        <taxon>Mucoromycotina</taxon>
        <taxon>Mucoromycetes</taxon>
        <taxon>Mucorales</taxon>
        <taxon>Mucorineae</taxon>
        <taxon>Mucoraceae</taxon>
        <taxon>Helicostylum</taxon>
    </lineage>
</organism>
<feature type="transmembrane region" description="Helical" evidence="3">
    <location>
        <begin position="637"/>
        <end position="657"/>
    </location>
</feature>
<proteinExistence type="predicted"/>
<reference evidence="4 5" key="1">
    <citation type="submission" date="2024-04" db="EMBL/GenBank/DDBJ databases">
        <title>genome sequences of Mucor flavus KT1a and Helicostylum pulchrum KT1b strains isolation_sourced from the surface of a dry-aged beef.</title>
        <authorList>
            <person name="Toyotome T."/>
            <person name="Hosono M."/>
            <person name="Torimaru M."/>
            <person name="Fukuda K."/>
            <person name="Mikami N."/>
        </authorList>
    </citation>
    <scope>NUCLEOTIDE SEQUENCE [LARGE SCALE GENOMIC DNA]</scope>
    <source>
        <strain evidence="4 5">KT1b</strain>
    </source>
</reference>
<keyword evidence="3" id="KW-0812">Transmembrane</keyword>
<dbReference type="PANTHER" id="PTHR46093:SF18">
    <property type="entry name" value="FIBRONECTIN TYPE-III DOMAIN-CONTAINING PROTEIN"/>
    <property type="match status" value="1"/>
</dbReference>
<dbReference type="EMBL" id="BAABUJ010000026">
    <property type="protein sequence ID" value="GAA5803201.1"/>
    <property type="molecule type" value="Genomic_DNA"/>
</dbReference>
<keyword evidence="5" id="KW-1185">Reference proteome</keyword>
<feature type="transmembrane region" description="Helical" evidence="3">
    <location>
        <begin position="355"/>
        <end position="380"/>
    </location>
</feature>
<dbReference type="SUPFAM" id="SSF117281">
    <property type="entry name" value="Kelch motif"/>
    <property type="match status" value="1"/>
</dbReference>
<evidence type="ECO:0000256" key="3">
    <source>
        <dbReference type="SAM" id="Phobius"/>
    </source>
</evidence>
<gene>
    <name evidence="4" type="ORF">HPULCUR_008677</name>
</gene>
<keyword evidence="1" id="KW-0880">Kelch repeat</keyword>